<protein>
    <submittedName>
        <fullName evidence="3">XRE family transcriptional regulator</fullName>
    </submittedName>
</protein>
<dbReference type="Pfam" id="PF01381">
    <property type="entry name" value="HTH_3"/>
    <property type="match status" value="1"/>
</dbReference>
<feature type="domain" description="HTH cro/C1-type" evidence="2">
    <location>
        <begin position="7"/>
        <end position="61"/>
    </location>
</feature>
<dbReference type="SUPFAM" id="SSF47413">
    <property type="entry name" value="lambda repressor-like DNA-binding domains"/>
    <property type="match status" value="1"/>
</dbReference>
<dbReference type="InterPro" id="IPR014710">
    <property type="entry name" value="RmlC-like_jellyroll"/>
</dbReference>
<dbReference type="InterPro" id="IPR013096">
    <property type="entry name" value="Cupin_2"/>
</dbReference>
<dbReference type="InterPro" id="IPR050807">
    <property type="entry name" value="TransReg_Diox_bact_type"/>
</dbReference>
<dbReference type="SMART" id="SM00530">
    <property type="entry name" value="HTH_XRE"/>
    <property type="match status" value="1"/>
</dbReference>
<accession>A0ABT4Q2D0</accession>
<dbReference type="PANTHER" id="PTHR46797:SF2">
    <property type="entry name" value="TRANSCRIPTIONAL REGULATOR"/>
    <property type="match status" value="1"/>
</dbReference>
<dbReference type="Gene3D" id="2.60.120.10">
    <property type="entry name" value="Jelly Rolls"/>
    <property type="match status" value="1"/>
</dbReference>
<evidence type="ECO:0000313" key="3">
    <source>
        <dbReference type="EMBL" id="MCZ8511044.1"/>
    </source>
</evidence>
<proteinExistence type="predicted"/>
<name>A0ABT4Q2D0_9BACL</name>
<dbReference type="Pfam" id="PF07883">
    <property type="entry name" value="Cupin_2"/>
    <property type="match status" value="1"/>
</dbReference>
<dbReference type="InterPro" id="IPR011051">
    <property type="entry name" value="RmlC_Cupin_sf"/>
</dbReference>
<gene>
    <name evidence="3" type="ORF">O9H85_01050</name>
</gene>
<dbReference type="InterPro" id="IPR010982">
    <property type="entry name" value="Lambda_DNA-bd_dom_sf"/>
</dbReference>
<keyword evidence="1" id="KW-0238">DNA-binding</keyword>
<dbReference type="Proteomes" id="UP001527882">
    <property type="component" value="Unassembled WGS sequence"/>
</dbReference>
<dbReference type="InterPro" id="IPR001387">
    <property type="entry name" value="Cro/C1-type_HTH"/>
</dbReference>
<keyword evidence="4" id="KW-1185">Reference proteome</keyword>
<evidence type="ECO:0000256" key="1">
    <source>
        <dbReference type="ARBA" id="ARBA00023125"/>
    </source>
</evidence>
<dbReference type="CDD" id="cd00093">
    <property type="entry name" value="HTH_XRE"/>
    <property type="match status" value="1"/>
</dbReference>
<dbReference type="PANTHER" id="PTHR46797">
    <property type="entry name" value="HTH-TYPE TRANSCRIPTIONAL REGULATOR"/>
    <property type="match status" value="1"/>
</dbReference>
<comment type="caution">
    <text evidence="3">The sequence shown here is derived from an EMBL/GenBank/DDBJ whole genome shotgun (WGS) entry which is preliminary data.</text>
</comment>
<reference evidence="3 4" key="1">
    <citation type="submission" date="2022-12" db="EMBL/GenBank/DDBJ databases">
        <title>Draft genome sequence of Paenibacillus sp. dW9.</title>
        <authorList>
            <person name="Choi E.-W."/>
            <person name="Kim D.-U."/>
        </authorList>
    </citation>
    <scope>NUCLEOTIDE SEQUENCE [LARGE SCALE GENOMIC DNA]</scope>
    <source>
        <strain evidence="4">dW9</strain>
    </source>
</reference>
<dbReference type="PROSITE" id="PS50943">
    <property type="entry name" value="HTH_CROC1"/>
    <property type="match status" value="1"/>
</dbReference>
<dbReference type="Gene3D" id="1.10.260.40">
    <property type="entry name" value="lambda repressor-like DNA-binding domains"/>
    <property type="match status" value="1"/>
</dbReference>
<dbReference type="EMBL" id="JAQAGZ010000001">
    <property type="protein sequence ID" value="MCZ8511044.1"/>
    <property type="molecule type" value="Genomic_DNA"/>
</dbReference>
<dbReference type="CDD" id="cd02209">
    <property type="entry name" value="cupin_XRE_C"/>
    <property type="match status" value="1"/>
</dbReference>
<dbReference type="SUPFAM" id="SSF51182">
    <property type="entry name" value="RmlC-like cupins"/>
    <property type="match status" value="1"/>
</dbReference>
<evidence type="ECO:0000313" key="4">
    <source>
        <dbReference type="Proteomes" id="UP001527882"/>
    </source>
</evidence>
<evidence type="ECO:0000259" key="2">
    <source>
        <dbReference type="PROSITE" id="PS50943"/>
    </source>
</evidence>
<dbReference type="RefSeq" id="WP_269879415.1">
    <property type="nucleotide sequence ID" value="NZ_JAQAGZ010000001.1"/>
</dbReference>
<organism evidence="3 4">
    <name type="scientific">Paenibacillus gyeongsangnamensis</name>
    <dbReference type="NCBI Taxonomy" id="3388067"/>
    <lineage>
        <taxon>Bacteria</taxon>
        <taxon>Bacillati</taxon>
        <taxon>Bacillota</taxon>
        <taxon>Bacilli</taxon>
        <taxon>Bacillales</taxon>
        <taxon>Paenibacillaceae</taxon>
        <taxon>Paenibacillus</taxon>
    </lineage>
</organism>
<sequence length="177" mass="19531">MEIGTSIRQIRRKRGITMGQLCEGTGLSQGFMSLVENNKTSPSLATLETIASYLNVPIPYLLLKREERMNVVRKADRTFSLYKGILKVEHLGEIGGLRLLQIEIPPGMPAEGDIPMSEHEGIESHYVVKGKVIATQGEDEAELEEGDTFSWHACVPHSVRNAGTEPAVLLIISYKDA</sequence>